<keyword evidence="6" id="KW-1185">Reference proteome</keyword>
<dbReference type="AlphaFoldDB" id="A0A0R3JT79"/>
<dbReference type="CDD" id="cd01948">
    <property type="entry name" value="EAL"/>
    <property type="match status" value="1"/>
</dbReference>
<evidence type="ECO:0000259" key="3">
    <source>
        <dbReference type="PROSITE" id="PS50885"/>
    </source>
</evidence>
<feature type="domain" description="EAL" evidence="2">
    <location>
        <begin position="513"/>
        <end position="765"/>
    </location>
</feature>
<dbReference type="Gene3D" id="6.10.340.10">
    <property type="match status" value="1"/>
</dbReference>
<comment type="caution">
    <text evidence="5">The sequence shown here is derived from an EMBL/GenBank/DDBJ whole genome shotgun (WGS) entry which is preliminary data.</text>
</comment>
<dbReference type="InterPro" id="IPR000160">
    <property type="entry name" value="GGDEF_dom"/>
</dbReference>
<dbReference type="PANTHER" id="PTHR33121">
    <property type="entry name" value="CYCLIC DI-GMP PHOSPHODIESTERASE PDEF"/>
    <property type="match status" value="1"/>
</dbReference>
<evidence type="ECO:0000313" key="5">
    <source>
        <dbReference type="EMBL" id="KRQ86721.1"/>
    </source>
</evidence>
<name>A0A0R3JT79_CALMK</name>
<dbReference type="PANTHER" id="PTHR33121:SF71">
    <property type="entry name" value="OXYGEN SENSOR PROTEIN DOSP"/>
    <property type="match status" value="1"/>
</dbReference>
<evidence type="ECO:0000256" key="1">
    <source>
        <dbReference type="SAM" id="Phobius"/>
    </source>
</evidence>
<dbReference type="EMBL" id="LKHP01000007">
    <property type="protein sequence ID" value="KRQ86721.1"/>
    <property type="molecule type" value="Genomic_DNA"/>
</dbReference>
<dbReference type="Gene3D" id="3.20.20.450">
    <property type="entry name" value="EAL domain"/>
    <property type="match status" value="1"/>
</dbReference>
<keyword evidence="1" id="KW-0812">Transmembrane</keyword>
<dbReference type="EC" id="3.1.4.52" evidence="5"/>
<dbReference type="InterPro" id="IPR003660">
    <property type="entry name" value="HAMP_dom"/>
</dbReference>
<feature type="transmembrane region" description="Helical" evidence="1">
    <location>
        <begin position="256"/>
        <end position="276"/>
    </location>
</feature>
<protein>
    <submittedName>
        <fullName evidence="5">Cyclic di-GMP phosphodiesterase Gmr</fullName>
        <ecNumber evidence="5">3.1.4.52</ecNumber>
    </submittedName>
</protein>
<evidence type="ECO:0000313" key="6">
    <source>
        <dbReference type="Proteomes" id="UP000052015"/>
    </source>
</evidence>
<dbReference type="STRING" id="908809.ABG79_01473"/>
<gene>
    <name evidence="5" type="primary">gmr_3</name>
    <name evidence="5" type="ORF">ABG79_01473</name>
</gene>
<keyword evidence="1" id="KW-0472">Membrane</keyword>
<dbReference type="SUPFAM" id="SSF141868">
    <property type="entry name" value="EAL domain-like"/>
    <property type="match status" value="1"/>
</dbReference>
<dbReference type="Pfam" id="PF00990">
    <property type="entry name" value="GGDEF"/>
    <property type="match status" value="1"/>
</dbReference>
<dbReference type="SMART" id="SM00052">
    <property type="entry name" value="EAL"/>
    <property type="match status" value="1"/>
</dbReference>
<keyword evidence="5" id="KW-0378">Hydrolase</keyword>
<dbReference type="Pfam" id="PF05228">
    <property type="entry name" value="CHASE4"/>
    <property type="match status" value="1"/>
</dbReference>
<dbReference type="InterPro" id="IPR007892">
    <property type="entry name" value="CHASE4"/>
</dbReference>
<dbReference type="InterPro" id="IPR050706">
    <property type="entry name" value="Cyclic-di-GMP_PDE-like"/>
</dbReference>
<dbReference type="SUPFAM" id="SSF55073">
    <property type="entry name" value="Nucleotide cyclase"/>
    <property type="match status" value="1"/>
</dbReference>
<accession>A0A0R3JT79</accession>
<dbReference type="GO" id="GO:0071111">
    <property type="term" value="F:cyclic-guanylate-specific phosphodiesterase activity"/>
    <property type="evidence" value="ECO:0007669"/>
    <property type="project" value="UniProtKB-EC"/>
</dbReference>
<dbReference type="Gene3D" id="3.30.70.270">
    <property type="match status" value="1"/>
</dbReference>
<dbReference type="RefSeq" id="WP_057978652.1">
    <property type="nucleotide sequence ID" value="NZ_LKHP01000007.1"/>
</dbReference>
<feature type="domain" description="HAMP" evidence="3">
    <location>
        <begin position="280"/>
        <end position="333"/>
    </location>
</feature>
<dbReference type="Proteomes" id="UP000052015">
    <property type="component" value="Unassembled WGS sequence"/>
</dbReference>
<dbReference type="NCBIfam" id="TIGR00254">
    <property type="entry name" value="GGDEF"/>
    <property type="match status" value="1"/>
</dbReference>
<reference evidence="5 6" key="1">
    <citation type="submission" date="2015-09" db="EMBL/GenBank/DDBJ databases">
        <title>Draft genome sequence of a Caloramator mitchellensis, a moderate thermophile from the Great Artesian Basin of Australia.</title>
        <authorList>
            <person name="Patel B.K."/>
        </authorList>
    </citation>
    <scope>NUCLEOTIDE SEQUENCE [LARGE SCALE GENOMIC DNA]</scope>
    <source>
        <strain evidence="5 6">VF08</strain>
    </source>
</reference>
<dbReference type="PROSITE" id="PS50883">
    <property type="entry name" value="EAL"/>
    <property type="match status" value="1"/>
</dbReference>
<dbReference type="SMART" id="SM00267">
    <property type="entry name" value="GGDEF"/>
    <property type="match status" value="1"/>
</dbReference>
<evidence type="ECO:0000259" key="4">
    <source>
        <dbReference type="PROSITE" id="PS50887"/>
    </source>
</evidence>
<keyword evidence="1" id="KW-1133">Transmembrane helix</keyword>
<feature type="transmembrane region" description="Helical" evidence="1">
    <location>
        <begin position="7"/>
        <end position="31"/>
    </location>
</feature>
<dbReference type="PATRIC" id="fig|908809.3.peg.1478"/>
<sequence length="765" mass="88670">MSIINKILIYITITVTSVLLFIIGASNYFILEPIYKLEDSIANSDIKRLNRHVNNELNLIYNLSLDYSKWDETYNFVINKNTDYITSNYYYDISFDKNGINFIFITDRNGNILYERYNQNSNMDIQLNKSINHSIKPILEEFIIKNTADSSGINFINNTPVLLSIQKITKSDDYDNYNGYYIVGKYINPEEIEEIKNATALDINSILSSSIIENKTIKDYDTITAYLSFKDVLNKPSSTFILEINRQYYLETLKNLKILLILYLLFVGLVVSVLLYKLKKDVFNRILHIQNIINNITKTSNYSLRIPVKGKDEIALFSKNINLMLDNLHESNEKLRESIDEIYHLAYFDQLTQMPNRQHSMSQIDTLIKKNIKFTTFLIDIDNFKNINDVYGHDFGDIIIKYIAKRIRTLFKRNAFISRIGGDEFLLIFENLHGTYRIQNAINDIIGIFEKPLHFKNENLFVSASIGIAEFPKDANSMQAILKNAEIAMYEAKKNKTKYCYFDPSMNEKAMTNVYLINNLKQALENEEFLINYQPIYNINENKVTGAEGLIRWRKGDKIIPPNQFVPIAKELGLIVDIDNWVLKESCKQCKVWHEMGYKDFTISVNTSFKQLIDSNFISYIENTLKELNLEPNSLILEITEDEALEDIDRVADILNKIKRLGVKIAIDDFGTGYSSLIYISRLPIDLIKVDRSLINDIENTKNLEIIKSIAHLAKALDISIIVEGVENERQLVVLKHFNIDKIQGYFIGKPVVKTEFEKNFLKKA</sequence>
<dbReference type="GO" id="GO:0016020">
    <property type="term" value="C:membrane"/>
    <property type="evidence" value="ECO:0007669"/>
    <property type="project" value="InterPro"/>
</dbReference>
<dbReference type="InterPro" id="IPR029787">
    <property type="entry name" value="Nucleotide_cyclase"/>
</dbReference>
<organism evidence="5 6">
    <name type="scientific">Caloramator mitchellensis</name>
    <dbReference type="NCBI Taxonomy" id="908809"/>
    <lineage>
        <taxon>Bacteria</taxon>
        <taxon>Bacillati</taxon>
        <taxon>Bacillota</taxon>
        <taxon>Clostridia</taxon>
        <taxon>Eubacteriales</taxon>
        <taxon>Clostridiaceae</taxon>
        <taxon>Caloramator</taxon>
    </lineage>
</organism>
<dbReference type="PROSITE" id="PS50885">
    <property type="entry name" value="HAMP"/>
    <property type="match status" value="1"/>
</dbReference>
<dbReference type="GO" id="GO:0007165">
    <property type="term" value="P:signal transduction"/>
    <property type="evidence" value="ECO:0007669"/>
    <property type="project" value="InterPro"/>
</dbReference>
<evidence type="ECO:0000259" key="2">
    <source>
        <dbReference type="PROSITE" id="PS50883"/>
    </source>
</evidence>
<dbReference type="CDD" id="cd01949">
    <property type="entry name" value="GGDEF"/>
    <property type="match status" value="1"/>
</dbReference>
<dbReference type="OrthoDB" id="9762141at2"/>
<dbReference type="CDD" id="cd06225">
    <property type="entry name" value="HAMP"/>
    <property type="match status" value="1"/>
</dbReference>
<feature type="domain" description="GGDEF" evidence="4">
    <location>
        <begin position="372"/>
        <end position="504"/>
    </location>
</feature>
<dbReference type="InterPro" id="IPR035919">
    <property type="entry name" value="EAL_sf"/>
</dbReference>
<dbReference type="Pfam" id="PF00563">
    <property type="entry name" value="EAL"/>
    <property type="match status" value="1"/>
</dbReference>
<dbReference type="PROSITE" id="PS50887">
    <property type="entry name" value="GGDEF"/>
    <property type="match status" value="1"/>
</dbReference>
<dbReference type="InterPro" id="IPR043128">
    <property type="entry name" value="Rev_trsase/Diguanyl_cyclase"/>
</dbReference>
<proteinExistence type="predicted"/>
<dbReference type="InterPro" id="IPR001633">
    <property type="entry name" value="EAL_dom"/>
</dbReference>